<evidence type="ECO:0000313" key="2">
    <source>
        <dbReference type="Proteomes" id="UP000485058"/>
    </source>
</evidence>
<organism evidence="1 2">
    <name type="scientific">Haematococcus lacustris</name>
    <name type="common">Green alga</name>
    <name type="synonym">Haematococcus pluvialis</name>
    <dbReference type="NCBI Taxonomy" id="44745"/>
    <lineage>
        <taxon>Eukaryota</taxon>
        <taxon>Viridiplantae</taxon>
        <taxon>Chlorophyta</taxon>
        <taxon>core chlorophytes</taxon>
        <taxon>Chlorophyceae</taxon>
        <taxon>CS clade</taxon>
        <taxon>Chlamydomonadales</taxon>
        <taxon>Haematococcaceae</taxon>
        <taxon>Haematococcus</taxon>
    </lineage>
</organism>
<dbReference type="EMBL" id="BLLF01000194">
    <property type="protein sequence ID" value="GFH08922.1"/>
    <property type="molecule type" value="Genomic_DNA"/>
</dbReference>
<name>A0A699Z0P0_HAELA</name>
<dbReference type="AlphaFoldDB" id="A0A699Z0P0"/>
<dbReference type="Proteomes" id="UP000485058">
    <property type="component" value="Unassembled WGS sequence"/>
</dbReference>
<reference evidence="1 2" key="1">
    <citation type="submission" date="2020-02" db="EMBL/GenBank/DDBJ databases">
        <title>Draft genome sequence of Haematococcus lacustris strain NIES-144.</title>
        <authorList>
            <person name="Morimoto D."/>
            <person name="Nakagawa S."/>
            <person name="Yoshida T."/>
            <person name="Sawayama S."/>
        </authorList>
    </citation>
    <scope>NUCLEOTIDE SEQUENCE [LARGE SCALE GENOMIC DNA]</scope>
    <source>
        <strain evidence="1 2">NIES-144</strain>
    </source>
</reference>
<comment type="caution">
    <text evidence="1">The sequence shown here is derived from an EMBL/GenBank/DDBJ whole genome shotgun (WGS) entry which is preliminary data.</text>
</comment>
<accession>A0A699Z0P0</accession>
<gene>
    <name evidence="1" type="ORF">HaLaN_03967</name>
</gene>
<keyword evidence="2" id="KW-1185">Reference proteome</keyword>
<proteinExistence type="predicted"/>
<evidence type="ECO:0000313" key="1">
    <source>
        <dbReference type="EMBL" id="GFH08922.1"/>
    </source>
</evidence>
<protein>
    <submittedName>
        <fullName evidence="1">Uncharacterized protein</fullName>
    </submittedName>
</protein>
<sequence length="72" mass="7742">MVEQGAAGLATREKCIGVSYLPSVKCHTNTNTRDRLQRVSPSTACKLATTYTSRLKGVPLASRRPDAHVPAC</sequence>